<sequence>MSVNPTVVLVHGAFSDGMSWSPVVMRLLGSGADVRVPAISNRSLCDDAAYVRSFVERVDGPVLLVGHSYGATVASVAGTAANVRGLVLVAGYVLEEGESADELHRRFPDADAVPFLQYDTYPAEGETHREVSIAIDEFPFLAALGIPSDEAAVLAVTQRPLAAAVLAERANAAAWKTLPTWGVVASADRVVNPDAVRFGLERANAREIVEIPAPHLVTHTHPGDVARLILDAARSTLS</sequence>
<evidence type="ECO:0000313" key="3">
    <source>
        <dbReference type="Proteomes" id="UP000478836"/>
    </source>
</evidence>
<evidence type="ECO:0000259" key="1">
    <source>
        <dbReference type="Pfam" id="PF12697"/>
    </source>
</evidence>
<dbReference type="GO" id="GO:0016787">
    <property type="term" value="F:hydrolase activity"/>
    <property type="evidence" value="ECO:0007669"/>
    <property type="project" value="UniProtKB-KW"/>
</dbReference>
<accession>A0ABQ6V7Q2</accession>
<gene>
    <name evidence="2" type="ORF">F6A08_01090</name>
</gene>
<dbReference type="InterPro" id="IPR052897">
    <property type="entry name" value="Sec-Metab_Biosynth_Hydrolase"/>
</dbReference>
<dbReference type="InterPro" id="IPR000073">
    <property type="entry name" value="AB_hydrolase_1"/>
</dbReference>
<keyword evidence="3" id="KW-1185">Reference proteome</keyword>
<reference evidence="3" key="1">
    <citation type="submission" date="2019-09" db="EMBL/GenBank/DDBJ databases">
        <title>Whole genome sequencing of Microbacterium maritypicum.</title>
        <authorList>
            <person name="Lenchi N."/>
        </authorList>
    </citation>
    <scope>NUCLEOTIDE SEQUENCE [LARGE SCALE GENOMIC DNA]</scope>
    <source>
        <strain evidence="3">G1</strain>
    </source>
</reference>
<dbReference type="EMBL" id="WAAO01000001">
    <property type="protein sequence ID" value="KAB1866455.1"/>
    <property type="molecule type" value="Genomic_DNA"/>
</dbReference>
<dbReference type="PANTHER" id="PTHR37017">
    <property type="entry name" value="AB HYDROLASE-1 DOMAIN-CONTAINING PROTEIN-RELATED"/>
    <property type="match status" value="1"/>
</dbReference>
<dbReference type="Proteomes" id="UP000478836">
    <property type="component" value="Unassembled WGS sequence"/>
</dbReference>
<dbReference type="RefSeq" id="WP_124894448.1">
    <property type="nucleotide sequence ID" value="NZ_CBDRDJ010000002.1"/>
</dbReference>
<dbReference type="Gene3D" id="3.40.50.1820">
    <property type="entry name" value="alpha/beta hydrolase"/>
    <property type="match status" value="1"/>
</dbReference>
<feature type="domain" description="AB hydrolase-1" evidence="1">
    <location>
        <begin position="7"/>
        <end position="227"/>
    </location>
</feature>
<organism evidence="2 3">
    <name type="scientific">Microbacterium algeriense</name>
    <dbReference type="NCBI Taxonomy" id="2615184"/>
    <lineage>
        <taxon>Bacteria</taxon>
        <taxon>Bacillati</taxon>
        <taxon>Actinomycetota</taxon>
        <taxon>Actinomycetes</taxon>
        <taxon>Micrococcales</taxon>
        <taxon>Microbacteriaceae</taxon>
        <taxon>Microbacterium</taxon>
    </lineage>
</organism>
<keyword evidence="2" id="KW-0378">Hydrolase</keyword>
<protein>
    <submittedName>
        <fullName evidence="2">Alpha/beta hydrolase</fullName>
    </submittedName>
</protein>
<dbReference type="Pfam" id="PF12697">
    <property type="entry name" value="Abhydrolase_6"/>
    <property type="match status" value="1"/>
</dbReference>
<evidence type="ECO:0000313" key="2">
    <source>
        <dbReference type="EMBL" id="KAB1866455.1"/>
    </source>
</evidence>
<name>A0ABQ6V7Q2_9MICO</name>
<comment type="caution">
    <text evidence="2">The sequence shown here is derived from an EMBL/GenBank/DDBJ whole genome shotgun (WGS) entry which is preliminary data.</text>
</comment>
<dbReference type="GeneID" id="77475018"/>
<dbReference type="InterPro" id="IPR029058">
    <property type="entry name" value="AB_hydrolase_fold"/>
</dbReference>
<proteinExistence type="predicted"/>
<dbReference type="PANTHER" id="PTHR37017:SF11">
    <property type="entry name" value="ESTERASE_LIPASE_THIOESTERASE DOMAIN-CONTAINING PROTEIN"/>
    <property type="match status" value="1"/>
</dbReference>
<dbReference type="SUPFAM" id="SSF53474">
    <property type="entry name" value="alpha/beta-Hydrolases"/>
    <property type="match status" value="1"/>
</dbReference>